<keyword evidence="2" id="KW-1185">Reference proteome</keyword>
<evidence type="ECO:0000313" key="2">
    <source>
        <dbReference type="Proteomes" id="UP001060085"/>
    </source>
</evidence>
<sequence>MTARLQLTCTTCSNIVFKDGGDGFYYCSLCNSRADDIIETGVDDDDLFDNFDGGMYSASHRRHPSRQVLEPEPISQVKSMQSQHLDSLESFGVAEEDLDKEGPIGPSDFGSYPKTLSYEDYYSEIRLRYVTGLQIMIQLQCKALVEKFNVSPLIVGLVGPIWLRFLAVTRVMADEWADEAIHESESQIQGEPDYVHPRVKYVKEPHNIHGQRAVTIWYKSLSSRIPLTYTLVFNFLVCHLAREVVLPTDILKWTIEGKLPYFAAFVEIDKQLGPPSTACPISSSRMFRPTQIIPLQKLESLAAFVAQKIGLDLPPVNFYGIASRFLNQLCIPVQNILPHACRMCDWSMPPELYISANRSRLPTRVCVMSILIVTIRIAFDLNGFGKWELSLSTSGRSSPGDENVDAPSHCDNMIDCAEDLSSCDSVQHAKPSDHPDFKLEAVDLLRILERRYYELRERYDYSKDLASYLQYCKDVVFAGLELSFEDLEEENIIENLWDFYQNQQGVEGVDQRINSSTIGELKKGSKDDRKNILEVNKVDSDGNHDTSQNNLQCSMGQKSSSPKCQNSHEAGPLLKSNKDEAIRKLKLDMEENKFCYMPPRKHIKQLEYILYPRKKKEGAYLYAVHADYYILLRACARVARVDLRTLHSAVLNFERRLKQMEERIDYCLHVKEPENFYGFSSNEVKRDAEENPMDFSELNL</sequence>
<gene>
    <name evidence="1" type="ORF">M9H77_35038</name>
</gene>
<evidence type="ECO:0000313" key="1">
    <source>
        <dbReference type="EMBL" id="KAI5649033.1"/>
    </source>
</evidence>
<comment type="caution">
    <text evidence="1">The sequence shown here is derived from an EMBL/GenBank/DDBJ whole genome shotgun (WGS) entry which is preliminary data.</text>
</comment>
<dbReference type="EMBL" id="CM044708">
    <property type="protein sequence ID" value="KAI5649033.1"/>
    <property type="molecule type" value="Genomic_DNA"/>
</dbReference>
<accession>A0ACB9ZNK7</accession>
<organism evidence="1 2">
    <name type="scientific">Catharanthus roseus</name>
    <name type="common">Madagascar periwinkle</name>
    <name type="synonym">Vinca rosea</name>
    <dbReference type="NCBI Taxonomy" id="4058"/>
    <lineage>
        <taxon>Eukaryota</taxon>
        <taxon>Viridiplantae</taxon>
        <taxon>Streptophyta</taxon>
        <taxon>Embryophyta</taxon>
        <taxon>Tracheophyta</taxon>
        <taxon>Spermatophyta</taxon>
        <taxon>Magnoliopsida</taxon>
        <taxon>eudicotyledons</taxon>
        <taxon>Gunneridae</taxon>
        <taxon>Pentapetalae</taxon>
        <taxon>asterids</taxon>
        <taxon>lamiids</taxon>
        <taxon>Gentianales</taxon>
        <taxon>Apocynaceae</taxon>
        <taxon>Rauvolfioideae</taxon>
        <taxon>Vinceae</taxon>
        <taxon>Catharanthinae</taxon>
        <taxon>Catharanthus</taxon>
    </lineage>
</organism>
<protein>
    <submittedName>
        <fullName evidence="1">Uncharacterized protein</fullName>
    </submittedName>
</protein>
<proteinExistence type="predicted"/>
<name>A0ACB9ZNK7_CATRO</name>
<reference evidence="2" key="1">
    <citation type="journal article" date="2023" name="Nat. Plants">
        <title>Single-cell RNA sequencing provides a high-resolution roadmap for understanding the multicellular compartmentation of specialized metabolism.</title>
        <authorList>
            <person name="Sun S."/>
            <person name="Shen X."/>
            <person name="Li Y."/>
            <person name="Li Y."/>
            <person name="Wang S."/>
            <person name="Li R."/>
            <person name="Zhang H."/>
            <person name="Shen G."/>
            <person name="Guo B."/>
            <person name="Wei J."/>
            <person name="Xu J."/>
            <person name="St-Pierre B."/>
            <person name="Chen S."/>
            <person name="Sun C."/>
        </authorList>
    </citation>
    <scope>NUCLEOTIDE SEQUENCE [LARGE SCALE GENOMIC DNA]</scope>
</reference>
<dbReference type="Proteomes" id="UP001060085">
    <property type="component" value="Linkage Group LG08"/>
</dbReference>